<name>A0A835R4H0_VANPL</name>
<evidence type="ECO:0000256" key="7">
    <source>
        <dbReference type="ARBA" id="ARBA00022729"/>
    </source>
</evidence>
<dbReference type="InterPro" id="IPR011009">
    <property type="entry name" value="Kinase-like_dom_sf"/>
</dbReference>
<evidence type="ECO:0000256" key="12">
    <source>
        <dbReference type="ARBA" id="ARBA00022989"/>
    </source>
</evidence>
<sequence length="337" mass="38042">MCASGVYLLRRQKKLSVTPMKHDDNEEEIRRDKSLLVDFSTLVIATDNFSKENKLGEGGFGAVYKGVLQDGQEIAVKKLSKTSGQGLEELKNEAAFVAKFQHRNLVRLLGCCLEKEEKMLVYEYLFNSSLDKLLFDPIRRTRLDWGTRYKIIEGIAQGLLYLHEDSRVKVIHCDLKASNILLDGNMNPKISDFGLAKLFANHEVQGSTSRIAGTYGYMAPEYALRGFFSTKSDVYSYGVLVLEIVTGRRNICLDDSMDSEDLLRFVWQNWILGQPLLTMDPTLGDRFIPEQALRCLQIGLLCIQEDPALRPSMASLVVMLSSYSFALSEPVKPTFLN</sequence>
<evidence type="ECO:0000256" key="6">
    <source>
        <dbReference type="ARBA" id="ARBA00022692"/>
    </source>
</evidence>
<evidence type="ECO:0000256" key="10">
    <source>
        <dbReference type="ARBA" id="ARBA00022777"/>
    </source>
</evidence>
<dbReference type="PROSITE" id="PS00108">
    <property type="entry name" value="PROTEIN_KINASE_ST"/>
    <property type="match status" value="1"/>
</dbReference>
<dbReference type="Proteomes" id="UP000636800">
    <property type="component" value="Chromosome 5"/>
</dbReference>
<comment type="caution">
    <text evidence="22">The sequence shown here is derived from an EMBL/GenBank/DDBJ whole genome shotgun (WGS) entry which is preliminary data.</text>
</comment>
<comment type="subcellular location">
    <subcellularLocation>
        <location evidence="1">Membrane</location>
        <topology evidence="1">Single-pass membrane protein</topology>
    </subcellularLocation>
</comment>
<dbReference type="PANTHER" id="PTHR27002:SF1050">
    <property type="entry name" value="CYSTEINE-RICH RECEPTOR-LIKE PROTEIN KINASE 5"/>
    <property type="match status" value="1"/>
</dbReference>
<gene>
    <name evidence="22" type="ORF">HPP92_010090</name>
</gene>
<evidence type="ECO:0000259" key="21">
    <source>
        <dbReference type="PROSITE" id="PS50011"/>
    </source>
</evidence>
<dbReference type="EC" id="2.7.11.1" evidence="2"/>
<dbReference type="InterPro" id="IPR017441">
    <property type="entry name" value="Protein_kinase_ATP_BS"/>
</dbReference>
<keyword evidence="23" id="KW-1185">Reference proteome</keyword>
<evidence type="ECO:0000256" key="3">
    <source>
        <dbReference type="ARBA" id="ARBA00022527"/>
    </source>
</evidence>
<dbReference type="PANTHER" id="PTHR27002">
    <property type="entry name" value="RECEPTOR-LIKE SERINE/THREONINE-PROTEIN KINASE SD1-8"/>
    <property type="match status" value="1"/>
</dbReference>
<evidence type="ECO:0000256" key="20">
    <source>
        <dbReference type="RuleBase" id="RU000304"/>
    </source>
</evidence>
<dbReference type="SMART" id="SM00220">
    <property type="entry name" value="S_TKc"/>
    <property type="match status" value="1"/>
</dbReference>
<accession>A0A835R4H0</accession>
<evidence type="ECO:0000256" key="14">
    <source>
        <dbReference type="ARBA" id="ARBA00023157"/>
    </source>
</evidence>
<dbReference type="CDD" id="cd14066">
    <property type="entry name" value="STKc_IRAK"/>
    <property type="match status" value="1"/>
</dbReference>
<dbReference type="InterPro" id="IPR000719">
    <property type="entry name" value="Prot_kinase_dom"/>
</dbReference>
<dbReference type="PROSITE" id="PS50011">
    <property type="entry name" value="PROTEIN_KINASE_DOM"/>
    <property type="match status" value="1"/>
</dbReference>
<keyword evidence="7" id="KW-0732">Signal</keyword>
<dbReference type="EMBL" id="JADCNL010000005">
    <property type="protein sequence ID" value="KAG0479232.1"/>
    <property type="molecule type" value="Genomic_DNA"/>
</dbReference>
<evidence type="ECO:0000313" key="22">
    <source>
        <dbReference type="EMBL" id="KAG0479232.1"/>
    </source>
</evidence>
<evidence type="ECO:0000256" key="11">
    <source>
        <dbReference type="ARBA" id="ARBA00022840"/>
    </source>
</evidence>
<organism evidence="22 23">
    <name type="scientific">Vanilla planifolia</name>
    <name type="common">Vanilla</name>
    <dbReference type="NCBI Taxonomy" id="51239"/>
    <lineage>
        <taxon>Eukaryota</taxon>
        <taxon>Viridiplantae</taxon>
        <taxon>Streptophyta</taxon>
        <taxon>Embryophyta</taxon>
        <taxon>Tracheophyta</taxon>
        <taxon>Spermatophyta</taxon>
        <taxon>Magnoliopsida</taxon>
        <taxon>Liliopsida</taxon>
        <taxon>Asparagales</taxon>
        <taxon>Orchidaceae</taxon>
        <taxon>Vanilloideae</taxon>
        <taxon>Vanilleae</taxon>
        <taxon>Vanilla</taxon>
    </lineage>
</organism>
<evidence type="ECO:0000256" key="13">
    <source>
        <dbReference type="ARBA" id="ARBA00023136"/>
    </source>
</evidence>
<dbReference type="Gene3D" id="1.10.510.10">
    <property type="entry name" value="Transferase(Phosphotransferase) domain 1"/>
    <property type="match status" value="1"/>
</dbReference>
<evidence type="ECO:0000313" key="23">
    <source>
        <dbReference type="Proteomes" id="UP000636800"/>
    </source>
</evidence>
<dbReference type="FunFam" id="3.30.200.20:FF:000195">
    <property type="entry name" value="G-type lectin S-receptor-like serine/threonine-protein kinase"/>
    <property type="match status" value="1"/>
</dbReference>
<dbReference type="PROSITE" id="PS00107">
    <property type="entry name" value="PROTEIN_KINASE_ATP"/>
    <property type="match status" value="1"/>
</dbReference>
<dbReference type="Pfam" id="PF07714">
    <property type="entry name" value="PK_Tyr_Ser-Thr"/>
    <property type="match status" value="1"/>
</dbReference>
<keyword evidence="14" id="KW-1015">Disulfide bond</keyword>
<evidence type="ECO:0000256" key="9">
    <source>
        <dbReference type="ARBA" id="ARBA00022741"/>
    </source>
</evidence>
<comment type="catalytic activity">
    <reaction evidence="17">
        <text>L-threonyl-[protein] + ATP = O-phospho-L-threonyl-[protein] + ADP + H(+)</text>
        <dbReference type="Rhea" id="RHEA:46608"/>
        <dbReference type="Rhea" id="RHEA-COMP:11060"/>
        <dbReference type="Rhea" id="RHEA-COMP:11605"/>
        <dbReference type="ChEBI" id="CHEBI:15378"/>
        <dbReference type="ChEBI" id="CHEBI:30013"/>
        <dbReference type="ChEBI" id="CHEBI:30616"/>
        <dbReference type="ChEBI" id="CHEBI:61977"/>
        <dbReference type="ChEBI" id="CHEBI:456216"/>
        <dbReference type="EC" id="2.7.11.1"/>
    </reaction>
</comment>
<dbReference type="AlphaFoldDB" id="A0A835R4H0"/>
<evidence type="ECO:0000256" key="18">
    <source>
        <dbReference type="ARBA" id="ARBA00048679"/>
    </source>
</evidence>
<feature type="binding site" evidence="19">
    <location>
        <position position="78"/>
    </location>
    <ligand>
        <name>ATP</name>
        <dbReference type="ChEBI" id="CHEBI:30616"/>
    </ligand>
</feature>
<evidence type="ECO:0000256" key="2">
    <source>
        <dbReference type="ARBA" id="ARBA00012513"/>
    </source>
</evidence>
<evidence type="ECO:0000256" key="8">
    <source>
        <dbReference type="ARBA" id="ARBA00022737"/>
    </source>
</evidence>
<comment type="catalytic activity">
    <reaction evidence="18">
        <text>L-seryl-[protein] + ATP = O-phospho-L-seryl-[protein] + ADP + H(+)</text>
        <dbReference type="Rhea" id="RHEA:17989"/>
        <dbReference type="Rhea" id="RHEA-COMP:9863"/>
        <dbReference type="Rhea" id="RHEA-COMP:11604"/>
        <dbReference type="ChEBI" id="CHEBI:15378"/>
        <dbReference type="ChEBI" id="CHEBI:29999"/>
        <dbReference type="ChEBI" id="CHEBI:30616"/>
        <dbReference type="ChEBI" id="CHEBI:83421"/>
        <dbReference type="ChEBI" id="CHEBI:456216"/>
        <dbReference type="EC" id="2.7.11.1"/>
    </reaction>
</comment>
<keyword evidence="5" id="KW-0808">Transferase</keyword>
<evidence type="ECO:0000256" key="4">
    <source>
        <dbReference type="ARBA" id="ARBA00022553"/>
    </source>
</evidence>
<dbReference type="SUPFAM" id="SSF56112">
    <property type="entry name" value="Protein kinase-like (PK-like)"/>
    <property type="match status" value="1"/>
</dbReference>
<keyword evidence="15" id="KW-0675">Receptor</keyword>
<dbReference type="InterPro" id="IPR001245">
    <property type="entry name" value="Ser-Thr/Tyr_kinase_cat_dom"/>
</dbReference>
<keyword evidence="11 19" id="KW-0067">ATP-binding</keyword>
<proteinExistence type="inferred from homology"/>
<dbReference type="GO" id="GO:0005524">
    <property type="term" value="F:ATP binding"/>
    <property type="evidence" value="ECO:0007669"/>
    <property type="project" value="UniProtKB-UniRule"/>
</dbReference>
<protein>
    <recommendedName>
        <fullName evidence="2">non-specific serine/threonine protein kinase</fullName>
        <ecNumber evidence="2">2.7.11.1</ecNumber>
    </recommendedName>
</protein>
<dbReference type="Gene3D" id="3.30.200.20">
    <property type="entry name" value="Phosphorylase Kinase, domain 1"/>
    <property type="match status" value="1"/>
</dbReference>
<evidence type="ECO:0000256" key="15">
    <source>
        <dbReference type="ARBA" id="ARBA00023170"/>
    </source>
</evidence>
<dbReference type="OrthoDB" id="60033at2759"/>
<dbReference type="GO" id="GO:0004674">
    <property type="term" value="F:protein serine/threonine kinase activity"/>
    <property type="evidence" value="ECO:0007669"/>
    <property type="project" value="UniProtKB-KW"/>
</dbReference>
<keyword evidence="4" id="KW-0597">Phosphoprotein</keyword>
<evidence type="ECO:0000256" key="19">
    <source>
        <dbReference type="PROSITE-ProRule" id="PRU10141"/>
    </source>
</evidence>
<keyword evidence="8" id="KW-0677">Repeat</keyword>
<evidence type="ECO:0000256" key="16">
    <source>
        <dbReference type="ARBA" id="ARBA00023180"/>
    </source>
</evidence>
<keyword evidence="3 20" id="KW-0723">Serine/threonine-protein kinase</keyword>
<keyword evidence="13" id="KW-0472">Membrane</keyword>
<dbReference type="InterPro" id="IPR008271">
    <property type="entry name" value="Ser/Thr_kinase_AS"/>
</dbReference>
<reference evidence="22 23" key="1">
    <citation type="journal article" date="2020" name="Nat. Food">
        <title>A phased Vanilla planifolia genome enables genetic improvement of flavour and production.</title>
        <authorList>
            <person name="Hasing T."/>
            <person name="Tang H."/>
            <person name="Brym M."/>
            <person name="Khazi F."/>
            <person name="Huang T."/>
            <person name="Chambers A.H."/>
        </authorList>
    </citation>
    <scope>NUCLEOTIDE SEQUENCE [LARGE SCALE GENOMIC DNA]</scope>
    <source>
        <tissue evidence="22">Leaf</tissue>
    </source>
</reference>
<keyword evidence="9 19" id="KW-0547">Nucleotide-binding</keyword>
<dbReference type="FunFam" id="1.10.510.10:FF:000343">
    <property type="entry name" value="Cysteine-rich receptor-like protein kinase 28"/>
    <property type="match status" value="1"/>
</dbReference>
<keyword evidence="12" id="KW-1133">Transmembrane helix</keyword>
<keyword evidence="16" id="KW-0325">Glycoprotein</keyword>
<dbReference type="GO" id="GO:0005886">
    <property type="term" value="C:plasma membrane"/>
    <property type="evidence" value="ECO:0007669"/>
    <property type="project" value="TreeGrafter"/>
</dbReference>
<comment type="similarity">
    <text evidence="20">Belongs to the protein kinase superfamily.</text>
</comment>
<keyword evidence="10" id="KW-0418">Kinase</keyword>
<evidence type="ECO:0000256" key="17">
    <source>
        <dbReference type="ARBA" id="ARBA00047899"/>
    </source>
</evidence>
<keyword evidence="6" id="KW-0812">Transmembrane</keyword>
<evidence type="ECO:0000256" key="5">
    <source>
        <dbReference type="ARBA" id="ARBA00022679"/>
    </source>
</evidence>
<feature type="domain" description="Protein kinase" evidence="21">
    <location>
        <begin position="49"/>
        <end position="326"/>
    </location>
</feature>
<evidence type="ECO:0000256" key="1">
    <source>
        <dbReference type="ARBA" id="ARBA00004167"/>
    </source>
</evidence>